<proteinExistence type="predicted"/>
<keyword evidence="2" id="KW-0812">Transmembrane</keyword>
<dbReference type="Proteomes" id="UP000579647">
    <property type="component" value="Unassembled WGS sequence"/>
</dbReference>
<comment type="caution">
    <text evidence="4">The sequence shown here is derived from an EMBL/GenBank/DDBJ whole genome shotgun (WGS) entry which is preliminary data.</text>
</comment>
<keyword evidence="3" id="KW-0732">Signal</keyword>
<keyword evidence="2" id="KW-1133">Transmembrane helix</keyword>
<feature type="chain" id="PRO_5033063520" evidence="3">
    <location>
        <begin position="28"/>
        <end position="229"/>
    </location>
</feature>
<evidence type="ECO:0000256" key="3">
    <source>
        <dbReference type="SAM" id="SignalP"/>
    </source>
</evidence>
<feature type="signal peptide" evidence="3">
    <location>
        <begin position="1"/>
        <end position="27"/>
    </location>
</feature>
<dbReference type="RefSeq" id="WP_184364730.1">
    <property type="nucleotide sequence ID" value="NZ_BAAAKM010000045.1"/>
</dbReference>
<feature type="transmembrane region" description="Helical" evidence="2">
    <location>
        <begin position="200"/>
        <end position="220"/>
    </location>
</feature>
<feature type="compositionally biased region" description="Low complexity" evidence="1">
    <location>
        <begin position="149"/>
        <end position="190"/>
    </location>
</feature>
<reference evidence="4 5" key="1">
    <citation type="submission" date="2020-08" db="EMBL/GenBank/DDBJ databases">
        <title>Sequencing the genomes of 1000 actinobacteria strains.</title>
        <authorList>
            <person name="Klenk H.-P."/>
        </authorList>
    </citation>
    <scope>NUCLEOTIDE SEQUENCE [LARGE SCALE GENOMIC DNA]</scope>
    <source>
        <strain evidence="4 5">DSM 44598</strain>
    </source>
</reference>
<keyword evidence="2" id="KW-0472">Membrane</keyword>
<evidence type="ECO:0000313" key="4">
    <source>
        <dbReference type="EMBL" id="MBB5491097.1"/>
    </source>
</evidence>
<accession>A0A840WHB8</accession>
<name>A0A840WHB8_9ACTN</name>
<dbReference type="AlphaFoldDB" id="A0A840WHB8"/>
<protein>
    <submittedName>
        <fullName evidence="4">Uncharacterized protein</fullName>
    </submittedName>
</protein>
<organism evidence="4 5">
    <name type="scientific">Nocardiopsis metallicus</name>
    <dbReference type="NCBI Taxonomy" id="179819"/>
    <lineage>
        <taxon>Bacteria</taxon>
        <taxon>Bacillati</taxon>
        <taxon>Actinomycetota</taxon>
        <taxon>Actinomycetes</taxon>
        <taxon>Streptosporangiales</taxon>
        <taxon>Nocardiopsidaceae</taxon>
        <taxon>Nocardiopsis</taxon>
    </lineage>
</organism>
<evidence type="ECO:0000256" key="2">
    <source>
        <dbReference type="SAM" id="Phobius"/>
    </source>
</evidence>
<sequence>MSPNKRVLTVTAASLLMAGFSVAPAFAAETPDGTVPETTPEVFEETAQAPEIELVPVVESAVEDVVSILPLDLSPDEGESPAPVDPDPVDPDPVDPDPGEGENPGPVDPDPTDPVDPDPTDPVDPGPTDPVDPDPTDPVDPGPTDPTDPDAGTNPGDDTQAPGDSAPGTTPGSSTPSAPAPATGNAAGSSENLAATGVDMSGFVLGGAVVTGIGALALWAGSRRPGMAE</sequence>
<feature type="region of interest" description="Disordered" evidence="1">
    <location>
        <begin position="69"/>
        <end position="190"/>
    </location>
</feature>
<dbReference type="EMBL" id="JACHDO010000001">
    <property type="protein sequence ID" value="MBB5491097.1"/>
    <property type="molecule type" value="Genomic_DNA"/>
</dbReference>
<evidence type="ECO:0000256" key="1">
    <source>
        <dbReference type="SAM" id="MobiDB-lite"/>
    </source>
</evidence>
<feature type="compositionally biased region" description="Acidic residues" evidence="1">
    <location>
        <begin position="110"/>
        <end position="121"/>
    </location>
</feature>
<keyword evidence="5" id="KW-1185">Reference proteome</keyword>
<evidence type="ECO:0000313" key="5">
    <source>
        <dbReference type="Proteomes" id="UP000579647"/>
    </source>
</evidence>
<feature type="compositionally biased region" description="Acidic residues" evidence="1">
    <location>
        <begin position="87"/>
        <end position="100"/>
    </location>
</feature>
<gene>
    <name evidence="4" type="ORF">HNR07_002234</name>
</gene>